<dbReference type="Proteomes" id="UP000229401">
    <property type="component" value="Unassembled WGS sequence"/>
</dbReference>
<feature type="region of interest" description="Disordered" evidence="1">
    <location>
        <begin position="120"/>
        <end position="142"/>
    </location>
</feature>
<reference evidence="3" key="1">
    <citation type="submission" date="2017-09" db="EMBL/GenBank/DDBJ databases">
        <title>Depth-based differentiation of microbial function through sediment-hosted aquifers and enrichment of novel symbionts in the deep terrestrial subsurface.</title>
        <authorList>
            <person name="Probst A.J."/>
            <person name="Ladd B."/>
            <person name="Jarett J.K."/>
            <person name="Geller-Mcgrath D.E."/>
            <person name="Sieber C.M.K."/>
            <person name="Emerson J.B."/>
            <person name="Anantharaman K."/>
            <person name="Thomas B.C."/>
            <person name="Malmstrom R."/>
            <person name="Stieglmeier M."/>
            <person name="Klingl A."/>
            <person name="Woyke T."/>
            <person name="Ryan C.M."/>
            <person name="Banfield J.F."/>
        </authorList>
    </citation>
    <scope>NUCLEOTIDE SEQUENCE [LARGE SCALE GENOMIC DNA]</scope>
</reference>
<evidence type="ECO:0000256" key="1">
    <source>
        <dbReference type="SAM" id="MobiDB-lite"/>
    </source>
</evidence>
<evidence type="ECO:0000313" key="3">
    <source>
        <dbReference type="Proteomes" id="UP000229401"/>
    </source>
</evidence>
<name>A0A2M7QIS3_9BACT</name>
<gene>
    <name evidence="2" type="ORF">COY87_02160</name>
</gene>
<protein>
    <submittedName>
        <fullName evidence="2">Uncharacterized protein</fullName>
    </submittedName>
</protein>
<comment type="caution">
    <text evidence="2">The sequence shown here is derived from an EMBL/GenBank/DDBJ whole genome shotgun (WGS) entry which is preliminary data.</text>
</comment>
<feature type="region of interest" description="Disordered" evidence="1">
    <location>
        <begin position="1"/>
        <end position="31"/>
    </location>
</feature>
<sequence length="142" mass="15160">MVNIENNCNDQERVAEPSCTPSTTEGGEMGSKLTTGLYFKDTVATDVSAMTQVGTNHTLATADMDTYGADWNAFTPVIIPAGGEKYFGIKWYAGPNDYGNEIQDDSLEFEIEANLVQSTNAQGETTFPTPTNTAGGENTTGL</sequence>
<proteinExistence type="predicted"/>
<dbReference type="AlphaFoldDB" id="A0A2M7QIS3"/>
<accession>A0A2M7QIS3</accession>
<organism evidence="2 3">
    <name type="scientific">Candidatus Roizmanbacteria bacterium CG_4_10_14_0_8_um_filter_33_9</name>
    <dbReference type="NCBI Taxonomy" id="1974826"/>
    <lineage>
        <taxon>Bacteria</taxon>
        <taxon>Candidatus Roizmaniibacteriota</taxon>
    </lineage>
</organism>
<evidence type="ECO:0000313" key="2">
    <source>
        <dbReference type="EMBL" id="PIY72203.1"/>
    </source>
</evidence>
<dbReference type="EMBL" id="PFLI01000069">
    <property type="protein sequence ID" value="PIY72203.1"/>
    <property type="molecule type" value="Genomic_DNA"/>
</dbReference>